<sequence length="155" mass="16561">MVEHRIKADLGGGDFGWLKARHHFKVTPDGNPAHRPFGAPVVWNDDEIAPGIGFPMHGYQNMQIVSYVLASGMPGDESALPIRADARVPGATLKGGQRLSSDCSGTRHADLVPTLGTVNVNDERVEAGDGIAMTTEALQVVEALDDTEVVMVEVF</sequence>
<dbReference type="InterPro" id="IPR041602">
    <property type="entry name" value="Quercetinase_C"/>
</dbReference>
<name>A0A9X2XFJ2_9PSED</name>
<dbReference type="Pfam" id="PF17954">
    <property type="entry name" value="Pirin_C_2"/>
    <property type="match status" value="1"/>
</dbReference>
<evidence type="ECO:0000313" key="2">
    <source>
        <dbReference type="EMBL" id="MCU7248025.1"/>
    </source>
</evidence>
<dbReference type="InterPro" id="IPR012093">
    <property type="entry name" value="Pirin"/>
</dbReference>
<dbReference type="InterPro" id="IPR014710">
    <property type="entry name" value="RmlC-like_jellyroll"/>
</dbReference>
<protein>
    <recommendedName>
        <fullName evidence="1">Quercetin 2,3-dioxygenase C-terminal cupin domain-containing protein</fullName>
    </recommendedName>
</protein>
<proteinExistence type="predicted"/>
<accession>A0A9X2XFJ2</accession>
<feature type="domain" description="Quercetin 2,3-dioxygenase C-terminal cupin" evidence="1">
    <location>
        <begin position="74"/>
        <end position="154"/>
    </location>
</feature>
<keyword evidence="3" id="KW-1185">Reference proteome</keyword>
<reference evidence="2" key="1">
    <citation type="submission" date="2022-09" db="EMBL/GenBank/DDBJ databases">
        <authorList>
            <person name="Cesa-Luna C."/>
            <person name="Girard L."/>
            <person name="Lood C."/>
            <person name="Hofte M."/>
            <person name="De Mot R."/>
        </authorList>
    </citation>
    <scope>NUCLEOTIDE SEQUENCE</scope>
    <source>
        <strain evidence="2">B1M3-32</strain>
    </source>
</reference>
<organism evidence="2 3">
    <name type="scientific">Pseudomonas koreensis</name>
    <dbReference type="NCBI Taxonomy" id="198620"/>
    <lineage>
        <taxon>Bacteria</taxon>
        <taxon>Pseudomonadati</taxon>
        <taxon>Pseudomonadota</taxon>
        <taxon>Gammaproteobacteria</taxon>
        <taxon>Pseudomonadales</taxon>
        <taxon>Pseudomonadaceae</taxon>
        <taxon>Pseudomonas</taxon>
    </lineage>
</organism>
<dbReference type="Proteomes" id="UP001139955">
    <property type="component" value="Unassembled WGS sequence"/>
</dbReference>
<dbReference type="EMBL" id="JAOSKY010000004">
    <property type="protein sequence ID" value="MCU7248025.1"/>
    <property type="molecule type" value="Genomic_DNA"/>
</dbReference>
<dbReference type="PANTHER" id="PTHR43212">
    <property type="entry name" value="QUERCETIN 2,3-DIOXYGENASE"/>
    <property type="match status" value="1"/>
</dbReference>
<gene>
    <name evidence="2" type="ORF">OC940_09460</name>
</gene>
<dbReference type="AlphaFoldDB" id="A0A9X2XFJ2"/>
<evidence type="ECO:0000313" key="3">
    <source>
        <dbReference type="Proteomes" id="UP001139955"/>
    </source>
</evidence>
<comment type="caution">
    <text evidence="2">The sequence shown here is derived from an EMBL/GenBank/DDBJ whole genome shotgun (WGS) entry which is preliminary data.</text>
</comment>
<dbReference type="SUPFAM" id="SSF51182">
    <property type="entry name" value="RmlC-like cupins"/>
    <property type="match status" value="1"/>
</dbReference>
<reference evidence="2" key="2">
    <citation type="journal article" date="2023" name="mSystems">
        <title>Charting the Lipopeptidome of Nonpathogenic Pseudomonas.</title>
        <authorList>
            <person name="Cesa-Luna C."/>
            <person name="Geudens N."/>
            <person name="Girard L."/>
            <person name="De Roo V."/>
            <person name="Maklad H.R."/>
            <person name="Martins J.C."/>
            <person name="Hofte M."/>
            <person name="De Mot R."/>
        </authorList>
    </citation>
    <scope>NUCLEOTIDE SEQUENCE</scope>
    <source>
        <strain evidence="2">B1M3-32</strain>
    </source>
</reference>
<dbReference type="PANTHER" id="PTHR43212:SF3">
    <property type="entry name" value="QUERCETIN 2,3-DIOXYGENASE"/>
    <property type="match status" value="1"/>
</dbReference>
<dbReference type="Gene3D" id="2.60.120.10">
    <property type="entry name" value="Jelly Rolls"/>
    <property type="match status" value="1"/>
</dbReference>
<dbReference type="RefSeq" id="WP_262151406.1">
    <property type="nucleotide sequence ID" value="NZ_JAOSKY010000004.1"/>
</dbReference>
<evidence type="ECO:0000259" key="1">
    <source>
        <dbReference type="Pfam" id="PF17954"/>
    </source>
</evidence>
<dbReference type="InterPro" id="IPR011051">
    <property type="entry name" value="RmlC_Cupin_sf"/>
</dbReference>